<dbReference type="GO" id="GO:0008233">
    <property type="term" value="F:peptidase activity"/>
    <property type="evidence" value="ECO:0007669"/>
    <property type="project" value="UniProtKB-KW"/>
</dbReference>
<keyword evidence="5" id="KW-0809">Transit peptide</keyword>
<evidence type="ECO:0000313" key="10">
    <source>
        <dbReference type="EMBL" id="AKQ02676.1"/>
    </source>
</evidence>
<feature type="transmembrane region" description="Helical" evidence="8">
    <location>
        <begin position="124"/>
        <end position="142"/>
    </location>
</feature>
<name>A0A0H4T4M9_9EURY</name>
<proteinExistence type="predicted"/>
<dbReference type="PANTHER" id="PTHR31412">
    <property type="entry name" value="ZINC METALLOPROTEASE EGY1"/>
    <property type="match status" value="1"/>
</dbReference>
<dbReference type="AlphaFoldDB" id="A0A0H4T4M9"/>
<dbReference type="InterPro" id="IPR008915">
    <property type="entry name" value="Peptidase_M50"/>
</dbReference>
<sequence>MARDVSAADAEVESIKGAVARFFPVHGVVVTPMAITFQVTIGPGDLDAAFDGLRQELVPRNYIPTVTQEKGETLVHVQRRPTPRFARREVNAALLVVTVLTTVFFGGAYNWAGYAGTPWLSPESIGWGAVFFSIPLLTILGAHEMGHYLVAKRYKVHASLPFFLPSIPPLGTFGAFISMRDPIPSRRALLDIGVSGPLIGFAIAIPVTLVGLGLSASSPVVPTDPTGSYELIQPSVFFAFLSLFFPLPETYAMHPMAFAGWVGLFVTAINLLPAGQLDGGHVARALLGNRQHYLSWAAVLALFAMGTMYVGWFIFGMLILMLGIRHPPPLNDVTKLDVGRKLVGAAAVAVLLLTFIPQPFVFVQAQPGVAFEDPTGRAITLLGENITVGGSVTLAFVVNNTGGIRERVLLRIDPRNLDGFGWTLEILDLEIRSGNATRTIPVQADNVTFDLNATERAFARLRVAAPPAMVPKPPQVTFFVYADLVAAGRRDTLEVVLTLV</sequence>
<feature type="transmembrane region" description="Helical" evidence="8">
    <location>
        <begin position="228"/>
        <end position="245"/>
    </location>
</feature>
<evidence type="ECO:0000256" key="5">
    <source>
        <dbReference type="ARBA" id="ARBA00022946"/>
    </source>
</evidence>
<evidence type="ECO:0000256" key="8">
    <source>
        <dbReference type="SAM" id="Phobius"/>
    </source>
</evidence>
<feature type="transmembrane region" description="Helical" evidence="8">
    <location>
        <begin position="197"/>
        <end position="216"/>
    </location>
</feature>
<keyword evidence="4" id="KW-0378">Hydrolase</keyword>
<comment type="subcellular location">
    <subcellularLocation>
        <location evidence="1">Membrane</location>
        <topology evidence="1">Multi-pass membrane protein</topology>
    </subcellularLocation>
</comment>
<evidence type="ECO:0000256" key="7">
    <source>
        <dbReference type="ARBA" id="ARBA00023136"/>
    </source>
</evidence>
<dbReference type="GO" id="GO:0016020">
    <property type="term" value="C:membrane"/>
    <property type="evidence" value="ECO:0007669"/>
    <property type="project" value="UniProtKB-SubCell"/>
</dbReference>
<dbReference type="CDD" id="cd06160">
    <property type="entry name" value="S2P-M50_like_2"/>
    <property type="match status" value="1"/>
</dbReference>
<keyword evidence="6 8" id="KW-1133">Transmembrane helix</keyword>
<dbReference type="InterPro" id="IPR044838">
    <property type="entry name" value="EGY1-like"/>
</dbReference>
<evidence type="ECO:0000259" key="9">
    <source>
        <dbReference type="Pfam" id="PF02163"/>
    </source>
</evidence>
<dbReference type="EMBL" id="KT007002">
    <property type="protein sequence ID" value="AKQ02676.1"/>
    <property type="molecule type" value="Genomic_DNA"/>
</dbReference>
<evidence type="ECO:0000256" key="4">
    <source>
        <dbReference type="ARBA" id="ARBA00022801"/>
    </source>
</evidence>
<feature type="transmembrane region" description="Helical" evidence="8">
    <location>
        <begin position="90"/>
        <end position="112"/>
    </location>
</feature>
<evidence type="ECO:0000256" key="2">
    <source>
        <dbReference type="ARBA" id="ARBA00022670"/>
    </source>
</evidence>
<keyword evidence="7 8" id="KW-0472">Membrane</keyword>
<feature type="domain" description="Peptidase M50" evidence="9">
    <location>
        <begin position="131"/>
        <end position="292"/>
    </location>
</feature>
<dbReference type="PANTHER" id="PTHR31412:SF0">
    <property type="entry name" value="ZINC METALLOPROTEASE EGY1, CHLOROPLASTIC-RELATED"/>
    <property type="match status" value="1"/>
</dbReference>
<accession>A0A0H4T4M9</accession>
<keyword evidence="2" id="KW-0645">Protease</keyword>
<evidence type="ECO:0000256" key="3">
    <source>
        <dbReference type="ARBA" id="ARBA00022692"/>
    </source>
</evidence>
<dbReference type="GO" id="GO:0006508">
    <property type="term" value="P:proteolysis"/>
    <property type="evidence" value="ECO:0007669"/>
    <property type="project" value="UniProtKB-KW"/>
</dbReference>
<keyword evidence="3 8" id="KW-0812">Transmembrane</keyword>
<feature type="transmembrane region" description="Helical" evidence="8">
    <location>
        <begin position="293"/>
        <end position="322"/>
    </location>
</feature>
<organism evidence="10">
    <name type="scientific">uncultured euryarchaeote Rifle_16ft_4_minimus_37664</name>
    <dbReference type="NCBI Taxonomy" id="1665194"/>
    <lineage>
        <taxon>Archaea</taxon>
        <taxon>Methanobacteriati</taxon>
        <taxon>Methanobacteriota</taxon>
        <taxon>environmental samples</taxon>
    </lineage>
</organism>
<protein>
    <submittedName>
        <fullName evidence="10">Peptidase M50</fullName>
    </submittedName>
</protein>
<evidence type="ECO:0000256" key="6">
    <source>
        <dbReference type="ARBA" id="ARBA00022989"/>
    </source>
</evidence>
<feature type="transmembrane region" description="Helical" evidence="8">
    <location>
        <begin position="251"/>
        <end position="272"/>
    </location>
</feature>
<reference evidence="10" key="1">
    <citation type="journal article" date="2015" name="ISME J.">
        <title>Aquifer environment selects for microbial species cohorts in sediment and groundwater.</title>
        <authorList>
            <person name="Hug L.A."/>
            <person name="Thomas B.C."/>
            <person name="Brown C.T."/>
            <person name="Frischkorn K.R."/>
            <person name="Williams K.H."/>
            <person name="Tringe S.G."/>
            <person name="Banfield J.F."/>
        </authorList>
    </citation>
    <scope>NUCLEOTIDE SEQUENCE</scope>
</reference>
<dbReference type="Pfam" id="PF02163">
    <property type="entry name" value="Peptidase_M50"/>
    <property type="match status" value="1"/>
</dbReference>
<feature type="transmembrane region" description="Helical" evidence="8">
    <location>
        <begin position="154"/>
        <end position="177"/>
    </location>
</feature>
<evidence type="ECO:0000256" key="1">
    <source>
        <dbReference type="ARBA" id="ARBA00004141"/>
    </source>
</evidence>